<feature type="transmembrane region" description="Helical" evidence="4">
    <location>
        <begin position="47"/>
        <end position="69"/>
    </location>
</feature>
<feature type="transmembrane region" description="Helical" evidence="4">
    <location>
        <begin position="108"/>
        <end position="136"/>
    </location>
</feature>
<sequence length="423" mass="43869">MTSLPTSKMAPFFGWCVVAATFVLAIFGWGVGFYGPPIYLQMVVQRTGWSVALVSTAVTLHFLVGAAVVANLPRLYRLMGIPVVTVTGAVLLAVGVVGWSIAGQPWHLFAAALLSGTGWVAMGAAAVNAIIAPWFVRNRPAALSMAYNGASVGGVIFSPLWVMLIGSSGFAQAAIIVGISMVTTVAALSVLAFSKSPDVLGQSPDGAQSDQVVPLTAQAIAAPVPFCSLWRDRRFITLAAGMAAGLFAQIGLLAHLFSIMVPVFGSQTAGLLMGGATVSAIVGRTGIGWLMPISADRRLIASASYCVQIIGSLILLATGGQNAAVMAVGVLLFGLGIGNATSLPPLIAQVEFDRADVSRVVPLIVALSQATYALAPALFGIARTVCDPAVFILAVAIQFLAVTAFLYGRQRRLRAITRNAFHS</sequence>
<dbReference type="RefSeq" id="WP_132552566.1">
    <property type="nucleotide sequence ID" value="NZ_SMBJ01000012.1"/>
</dbReference>
<feature type="transmembrane region" description="Helical" evidence="4">
    <location>
        <begin position="170"/>
        <end position="193"/>
    </location>
</feature>
<protein>
    <submittedName>
        <fullName evidence="6">Cyanate permease</fullName>
    </submittedName>
</protein>
<evidence type="ECO:0000313" key="5">
    <source>
        <dbReference type="EMBL" id="TCU20686.1"/>
    </source>
</evidence>
<evidence type="ECO:0000256" key="1">
    <source>
        <dbReference type="ARBA" id="ARBA00022692"/>
    </source>
</evidence>
<dbReference type="EMBL" id="SMBK01000010">
    <property type="protein sequence ID" value="TCU35063.1"/>
    <property type="molecule type" value="Genomic_DNA"/>
</dbReference>
<feature type="transmembrane region" description="Helical" evidence="4">
    <location>
        <begin position="145"/>
        <end position="164"/>
    </location>
</feature>
<evidence type="ECO:0000256" key="2">
    <source>
        <dbReference type="ARBA" id="ARBA00022989"/>
    </source>
</evidence>
<dbReference type="PANTHER" id="PTHR11360">
    <property type="entry name" value="MONOCARBOXYLATE TRANSPORTER"/>
    <property type="match status" value="1"/>
</dbReference>
<dbReference type="OrthoDB" id="7876195at2"/>
<keyword evidence="1 4" id="KW-0812">Transmembrane</keyword>
<dbReference type="Pfam" id="PF07690">
    <property type="entry name" value="MFS_1"/>
    <property type="match status" value="1"/>
</dbReference>
<evidence type="ECO:0000256" key="4">
    <source>
        <dbReference type="SAM" id="Phobius"/>
    </source>
</evidence>
<feature type="transmembrane region" description="Helical" evidence="4">
    <location>
        <begin position="235"/>
        <end position="257"/>
    </location>
</feature>
<name>A0A4R3RHE1_9HYPH</name>
<comment type="caution">
    <text evidence="6">The sequence shown here is derived from an EMBL/GenBank/DDBJ whole genome shotgun (WGS) entry which is preliminary data.</text>
</comment>
<gene>
    <name evidence="6" type="ORF">EV129_11058</name>
    <name evidence="5" type="ORF">EV130_11259</name>
</gene>
<dbReference type="InterPro" id="IPR011701">
    <property type="entry name" value="MFS"/>
</dbReference>
<evidence type="ECO:0000313" key="7">
    <source>
        <dbReference type="Proteomes" id="UP000295507"/>
    </source>
</evidence>
<dbReference type="PANTHER" id="PTHR11360:SF290">
    <property type="entry name" value="MONOCARBOXYLATE MFS PERMEASE"/>
    <property type="match status" value="1"/>
</dbReference>
<feature type="transmembrane region" description="Helical" evidence="4">
    <location>
        <begin position="269"/>
        <end position="287"/>
    </location>
</feature>
<reference evidence="7 8" key="1">
    <citation type="submission" date="2019-03" db="EMBL/GenBank/DDBJ databases">
        <title>Genomic Encyclopedia of Type Strains, Phase IV (KMG-V): Genome sequencing to study the core and pangenomes of soil and plant-associated prokaryotes.</title>
        <authorList>
            <person name="Whitman W."/>
        </authorList>
    </citation>
    <scope>NUCLEOTIDE SEQUENCE [LARGE SCALE GENOMIC DNA]</scope>
    <source>
        <strain evidence="5 8">Gr42</strain>
        <strain evidence="6 7">IE4868</strain>
    </source>
</reference>
<feature type="transmembrane region" description="Helical" evidence="4">
    <location>
        <begin position="388"/>
        <end position="408"/>
    </location>
</feature>
<dbReference type="InterPro" id="IPR036259">
    <property type="entry name" value="MFS_trans_sf"/>
</dbReference>
<evidence type="ECO:0000313" key="8">
    <source>
        <dbReference type="Proteomes" id="UP000295547"/>
    </source>
</evidence>
<dbReference type="Proteomes" id="UP000295547">
    <property type="component" value="Unassembled WGS sequence"/>
</dbReference>
<evidence type="ECO:0000256" key="3">
    <source>
        <dbReference type="ARBA" id="ARBA00023136"/>
    </source>
</evidence>
<organism evidence="6 7">
    <name type="scientific">Rhizobium azibense</name>
    <dbReference type="NCBI Taxonomy" id="1136135"/>
    <lineage>
        <taxon>Bacteria</taxon>
        <taxon>Pseudomonadati</taxon>
        <taxon>Pseudomonadota</taxon>
        <taxon>Alphaproteobacteria</taxon>
        <taxon>Hyphomicrobiales</taxon>
        <taxon>Rhizobiaceae</taxon>
        <taxon>Rhizobium/Agrobacterium group</taxon>
        <taxon>Rhizobium</taxon>
    </lineage>
</organism>
<feature type="transmembrane region" description="Helical" evidence="4">
    <location>
        <begin position="323"/>
        <end position="348"/>
    </location>
</feature>
<feature type="transmembrane region" description="Helical" evidence="4">
    <location>
        <begin position="12"/>
        <end position="35"/>
    </location>
</feature>
<keyword evidence="2 4" id="KW-1133">Transmembrane helix</keyword>
<dbReference type="GO" id="GO:0022857">
    <property type="term" value="F:transmembrane transporter activity"/>
    <property type="evidence" value="ECO:0007669"/>
    <property type="project" value="InterPro"/>
</dbReference>
<dbReference type="Gene3D" id="1.20.1250.20">
    <property type="entry name" value="MFS general substrate transporter like domains"/>
    <property type="match status" value="1"/>
</dbReference>
<feature type="transmembrane region" description="Helical" evidence="4">
    <location>
        <begin position="81"/>
        <end position="102"/>
    </location>
</feature>
<evidence type="ECO:0000313" key="6">
    <source>
        <dbReference type="EMBL" id="TCU35063.1"/>
    </source>
</evidence>
<feature type="transmembrane region" description="Helical" evidence="4">
    <location>
        <begin position="299"/>
        <end position="317"/>
    </location>
</feature>
<feature type="transmembrane region" description="Helical" evidence="4">
    <location>
        <begin position="360"/>
        <end position="382"/>
    </location>
</feature>
<dbReference type="EMBL" id="SMBJ01000012">
    <property type="protein sequence ID" value="TCU20686.1"/>
    <property type="molecule type" value="Genomic_DNA"/>
</dbReference>
<accession>A0A4R3RHE1</accession>
<keyword evidence="3 4" id="KW-0472">Membrane</keyword>
<proteinExistence type="predicted"/>
<dbReference type="InterPro" id="IPR050327">
    <property type="entry name" value="Proton-linked_MCT"/>
</dbReference>
<dbReference type="SUPFAM" id="SSF103473">
    <property type="entry name" value="MFS general substrate transporter"/>
    <property type="match status" value="1"/>
</dbReference>
<dbReference type="Proteomes" id="UP000295507">
    <property type="component" value="Unassembled WGS sequence"/>
</dbReference>
<keyword evidence="8" id="KW-1185">Reference proteome</keyword>
<dbReference type="AlphaFoldDB" id="A0A4R3RHE1"/>